<gene>
    <name evidence="3" type="ORF">RM574_27280</name>
</gene>
<evidence type="ECO:0000313" key="4">
    <source>
        <dbReference type="Proteomes" id="UP001183607"/>
    </source>
</evidence>
<dbReference type="Proteomes" id="UP001183607">
    <property type="component" value="Unassembled WGS sequence"/>
</dbReference>
<protein>
    <submittedName>
        <fullName evidence="3">Barstar family protein</fullName>
    </submittedName>
</protein>
<reference evidence="4" key="1">
    <citation type="submission" date="2023-07" db="EMBL/GenBank/DDBJ databases">
        <title>30 novel species of actinomycetes from the DSMZ collection.</title>
        <authorList>
            <person name="Nouioui I."/>
        </authorList>
    </citation>
    <scope>NUCLEOTIDE SEQUENCE [LARGE SCALE GENOMIC DNA]</scope>
    <source>
        <strain evidence="4">DSM 41982</strain>
    </source>
</reference>
<accession>A0ABD5EEV7</accession>
<dbReference type="Pfam" id="PF01337">
    <property type="entry name" value="Barstar"/>
    <property type="match status" value="1"/>
</dbReference>
<dbReference type="InterPro" id="IPR035905">
    <property type="entry name" value="Barstar-like_sf"/>
</dbReference>
<comment type="similarity">
    <text evidence="1">Belongs to the barstar family.</text>
</comment>
<proteinExistence type="inferred from homology"/>
<evidence type="ECO:0000259" key="2">
    <source>
        <dbReference type="Pfam" id="PF01337"/>
    </source>
</evidence>
<evidence type="ECO:0000313" key="3">
    <source>
        <dbReference type="EMBL" id="MDT0419188.1"/>
    </source>
</evidence>
<comment type="caution">
    <text evidence="3">The sequence shown here is derived from an EMBL/GenBank/DDBJ whole genome shotgun (WGS) entry which is preliminary data.</text>
</comment>
<dbReference type="SUPFAM" id="SSF52038">
    <property type="entry name" value="Barstar-related"/>
    <property type="match status" value="1"/>
</dbReference>
<name>A0ABD5EEV7_9ACTN</name>
<dbReference type="InterPro" id="IPR000468">
    <property type="entry name" value="Barstar"/>
</dbReference>
<dbReference type="AlphaFoldDB" id="A0ABD5EEV7"/>
<feature type="domain" description="Barstar (barnase inhibitor)" evidence="2">
    <location>
        <begin position="7"/>
        <end position="47"/>
    </location>
</feature>
<dbReference type="Gene3D" id="3.30.370.10">
    <property type="entry name" value="Barstar-like"/>
    <property type="match status" value="1"/>
</dbReference>
<sequence>MRGAELVVDLRGQALTTLDDFWEAVREPCGLPAWFGRNLDAWADAIDARGVSEVIDRHDTLTVHADRQGLFADTGNGTDNPEARALAATFDGTRNRLVLHP</sequence>
<dbReference type="EMBL" id="JAVRER010000066">
    <property type="protein sequence ID" value="MDT0419188.1"/>
    <property type="molecule type" value="Genomic_DNA"/>
</dbReference>
<dbReference type="RefSeq" id="WP_093854689.1">
    <property type="nucleotide sequence ID" value="NZ_JAVRER010000066.1"/>
</dbReference>
<organism evidence="3 4">
    <name type="scientific">Streptomyces evansiae</name>
    <dbReference type="NCBI Taxonomy" id="3075535"/>
    <lineage>
        <taxon>Bacteria</taxon>
        <taxon>Bacillati</taxon>
        <taxon>Actinomycetota</taxon>
        <taxon>Actinomycetes</taxon>
        <taxon>Kitasatosporales</taxon>
        <taxon>Streptomycetaceae</taxon>
        <taxon>Streptomyces</taxon>
    </lineage>
</organism>
<evidence type="ECO:0000256" key="1">
    <source>
        <dbReference type="ARBA" id="ARBA00006845"/>
    </source>
</evidence>